<dbReference type="PANTHER" id="PTHR38790:SF4">
    <property type="entry name" value="2EXR DOMAIN-CONTAINING PROTEIN"/>
    <property type="match status" value="1"/>
</dbReference>
<dbReference type="Pfam" id="PF24864">
    <property type="entry name" value="DUF7730"/>
    <property type="match status" value="1"/>
</dbReference>
<dbReference type="Proteomes" id="UP000800035">
    <property type="component" value="Unassembled WGS sequence"/>
</dbReference>
<dbReference type="EMBL" id="ML977037">
    <property type="protein sequence ID" value="KAF1949427.1"/>
    <property type="molecule type" value="Genomic_DNA"/>
</dbReference>
<organism evidence="3 4">
    <name type="scientific">Byssothecium circinans</name>
    <dbReference type="NCBI Taxonomy" id="147558"/>
    <lineage>
        <taxon>Eukaryota</taxon>
        <taxon>Fungi</taxon>
        <taxon>Dikarya</taxon>
        <taxon>Ascomycota</taxon>
        <taxon>Pezizomycotina</taxon>
        <taxon>Dothideomycetes</taxon>
        <taxon>Pleosporomycetidae</taxon>
        <taxon>Pleosporales</taxon>
        <taxon>Massarineae</taxon>
        <taxon>Massarinaceae</taxon>
        <taxon>Byssothecium</taxon>
    </lineage>
</organism>
<dbReference type="PANTHER" id="PTHR38790">
    <property type="entry name" value="2EXR DOMAIN-CONTAINING PROTEIN-RELATED"/>
    <property type="match status" value="1"/>
</dbReference>
<keyword evidence="4" id="KW-1185">Reference proteome</keyword>
<protein>
    <recommendedName>
        <fullName evidence="2">DUF7730 domain-containing protein</fullName>
    </recommendedName>
</protein>
<proteinExistence type="predicted"/>
<gene>
    <name evidence="3" type="ORF">CC80DRAFT_540264</name>
</gene>
<evidence type="ECO:0000256" key="1">
    <source>
        <dbReference type="SAM" id="MobiDB-lite"/>
    </source>
</evidence>
<feature type="domain" description="DUF7730" evidence="2">
    <location>
        <begin position="112"/>
        <end position="242"/>
    </location>
</feature>
<dbReference type="InterPro" id="IPR056632">
    <property type="entry name" value="DUF7730"/>
</dbReference>
<name>A0A6A5TKD4_9PLEO</name>
<dbReference type="OrthoDB" id="5413827at2759"/>
<feature type="region of interest" description="Disordered" evidence="1">
    <location>
        <begin position="165"/>
        <end position="188"/>
    </location>
</feature>
<reference evidence="3" key="1">
    <citation type="journal article" date="2020" name="Stud. Mycol.">
        <title>101 Dothideomycetes genomes: a test case for predicting lifestyles and emergence of pathogens.</title>
        <authorList>
            <person name="Haridas S."/>
            <person name="Albert R."/>
            <person name="Binder M."/>
            <person name="Bloem J."/>
            <person name="Labutti K."/>
            <person name="Salamov A."/>
            <person name="Andreopoulos B."/>
            <person name="Baker S."/>
            <person name="Barry K."/>
            <person name="Bills G."/>
            <person name="Bluhm B."/>
            <person name="Cannon C."/>
            <person name="Castanera R."/>
            <person name="Culley D."/>
            <person name="Daum C."/>
            <person name="Ezra D."/>
            <person name="Gonzalez J."/>
            <person name="Henrissat B."/>
            <person name="Kuo A."/>
            <person name="Liang C."/>
            <person name="Lipzen A."/>
            <person name="Lutzoni F."/>
            <person name="Magnuson J."/>
            <person name="Mondo S."/>
            <person name="Nolan M."/>
            <person name="Ohm R."/>
            <person name="Pangilinan J."/>
            <person name="Park H.-J."/>
            <person name="Ramirez L."/>
            <person name="Alfaro M."/>
            <person name="Sun H."/>
            <person name="Tritt A."/>
            <person name="Yoshinaga Y."/>
            <person name="Zwiers L.-H."/>
            <person name="Turgeon B."/>
            <person name="Goodwin S."/>
            <person name="Spatafora J."/>
            <person name="Crous P."/>
            <person name="Grigoriev I."/>
        </authorList>
    </citation>
    <scope>NUCLEOTIDE SEQUENCE</scope>
    <source>
        <strain evidence="3">CBS 675.92</strain>
    </source>
</reference>
<evidence type="ECO:0000313" key="3">
    <source>
        <dbReference type="EMBL" id="KAF1949427.1"/>
    </source>
</evidence>
<sequence length="353" mass="40231">MARVKPTTPKTAPFESEKTTKKVKIHCIYPWIMVMSPAEPLKEKETQSKIPFKVTKPNTRKRRTAVGKKYLQALQRPTPPNRLYPVNINADGLVSMDPIPDYLVDAVNRNFNESPLLRLPEKIRKKIWAYAMGGMAIEMRLRPSDNNETDAKSDDTLTTKVDSATTFDQSKDQSKEVPPLAKSCPTASTPTLRTESPYYATIATPGPSRKKIRTAFHLPAVCRKIYLETATLTYSLNTFIFPGEIPSFGRQDGPDGALEGWATNRIPAQLKAITTIRPHWRDFGDYLEKNNMQAFRQYYPCLKRIVVAKRALSKVATWAQHGDPLRKIYRQRARREIAERVREQEGEHVEAVF</sequence>
<evidence type="ECO:0000313" key="4">
    <source>
        <dbReference type="Proteomes" id="UP000800035"/>
    </source>
</evidence>
<accession>A0A6A5TKD4</accession>
<dbReference type="AlphaFoldDB" id="A0A6A5TKD4"/>
<evidence type="ECO:0000259" key="2">
    <source>
        <dbReference type="Pfam" id="PF24864"/>
    </source>
</evidence>